<organism evidence="2 3">
    <name type="scientific">Hirschia litorea</name>
    <dbReference type="NCBI Taxonomy" id="1199156"/>
    <lineage>
        <taxon>Bacteria</taxon>
        <taxon>Pseudomonadati</taxon>
        <taxon>Pseudomonadota</taxon>
        <taxon>Alphaproteobacteria</taxon>
        <taxon>Hyphomonadales</taxon>
        <taxon>Hyphomonadaceae</taxon>
        <taxon>Hirschia</taxon>
    </lineage>
</organism>
<dbReference type="Gene3D" id="3.40.30.10">
    <property type="entry name" value="Glutaredoxin"/>
    <property type="match status" value="1"/>
</dbReference>
<dbReference type="PROSITE" id="PS50404">
    <property type="entry name" value="GST_NTER"/>
    <property type="match status" value="1"/>
</dbReference>
<dbReference type="InterPro" id="IPR036282">
    <property type="entry name" value="Glutathione-S-Trfase_C_sf"/>
</dbReference>
<reference evidence="3" key="1">
    <citation type="journal article" date="2019" name="Int. J. Syst. Evol. Microbiol.">
        <title>The Global Catalogue of Microorganisms (GCM) 10K type strain sequencing project: providing services to taxonomists for standard genome sequencing and annotation.</title>
        <authorList>
            <consortium name="The Broad Institute Genomics Platform"/>
            <consortium name="The Broad Institute Genome Sequencing Center for Infectious Disease"/>
            <person name="Wu L."/>
            <person name="Ma J."/>
        </authorList>
    </citation>
    <scope>NUCLEOTIDE SEQUENCE [LARGE SCALE GENOMIC DNA]</scope>
    <source>
        <strain evidence="3">CCUG 51308</strain>
    </source>
</reference>
<dbReference type="Pfam" id="PF13409">
    <property type="entry name" value="GST_N_2"/>
    <property type="match status" value="1"/>
</dbReference>
<name>A0ABW2IKJ2_9PROT</name>
<keyword evidence="3" id="KW-1185">Reference proteome</keyword>
<dbReference type="CDD" id="cd03043">
    <property type="entry name" value="GST_N_1"/>
    <property type="match status" value="1"/>
</dbReference>
<dbReference type="SFLD" id="SFLDS00019">
    <property type="entry name" value="Glutathione_Transferase_(cytos"/>
    <property type="match status" value="1"/>
</dbReference>
<feature type="domain" description="GST N-terminal" evidence="1">
    <location>
        <begin position="3"/>
        <end position="83"/>
    </location>
</feature>
<dbReference type="Gene3D" id="1.20.1050.10">
    <property type="match status" value="1"/>
</dbReference>
<sequence>MSVKLYIGNKNYSSWSMRPWLCLKKAGISFEEVIIPLDVAGFKEKILSISSAGTVPILEIDGVAITESLAISEWAAEQNPQILPSDSVVRAQCRAAASLMHAGFSALRTHCPMNVRGRSSKPVHAAALEDAAKVDAFWCSWLEKHATDQKPFLFGDWSMADAFFAPVVSRFQTFNLPRSERAQFYIETMENDVHYQEWAQAGAKEEWCIESADGYLS</sequence>
<dbReference type="CDD" id="cd03194">
    <property type="entry name" value="GST_C_3"/>
    <property type="match status" value="1"/>
</dbReference>
<protein>
    <submittedName>
        <fullName evidence="2">Glutathione S-transferase family protein</fullName>
    </submittedName>
</protein>
<accession>A0ABW2IKJ2</accession>
<dbReference type="SUPFAM" id="SSF52833">
    <property type="entry name" value="Thioredoxin-like"/>
    <property type="match status" value="1"/>
</dbReference>
<gene>
    <name evidence="2" type="ORF">ACFQS8_06930</name>
</gene>
<dbReference type="Proteomes" id="UP001596492">
    <property type="component" value="Unassembled WGS sequence"/>
</dbReference>
<evidence type="ECO:0000259" key="1">
    <source>
        <dbReference type="PROSITE" id="PS50404"/>
    </source>
</evidence>
<comment type="caution">
    <text evidence="2">The sequence shown here is derived from an EMBL/GenBank/DDBJ whole genome shotgun (WGS) entry which is preliminary data.</text>
</comment>
<dbReference type="SUPFAM" id="SSF47616">
    <property type="entry name" value="GST C-terminal domain-like"/>
    <property type="match status" value="1"/>
</dbReference>
<proteinExistence type="predicted"/>
<dbReference type="PANTHER" id="PTHR42673">
    <property type="entry name" value="MALEYLACETOACETATE ISOMERASE"/>
    <property type="match status" value="1"/>
</dbReference>
<dbReference type="InterPro" id="IPR036249">
    <property type="entry name" value="Thioredoxin-like_sf"/>
</dbReference>
<dbReference type="EMBL" id="JBHTBR010000002">
    <property type="protein sequence ID" value="MFC7291345.1"/>
    <property type="molecule type" value="Genomic_DNA"/>
</dbReference>
<dbReference type="PANTHER" id="PTHR42673:SF4">
    <property type="entry name" value="MALEYLACETOACETATE ISOMERASE"/>
    <property type="match status" value="1"/>
</dbReference>
<evidence type="ECO:0000313" key="2">
    <source>
        <dbReference type="EMBL" id="MFC7291345.1"/>
    </source>
</evidence>
<dbReference type="RefSeq" id="WP_382166539.1">
    <property type="nucleotide sequence ID" value="NZ_JBHTBR010000002.1"/>
</dbReference>
<evidence type="ECO:0000313" key="3">
    <source>
        <dbReference type="Proteomes" id="UP001596492"/>
    </source>
</evidence>
<dbReference type="InterPro" id="IPR004045">
    <property type="entry name" value="Glutathione_S-Trfase_N"/>
</dbReference>
<dbReference type="InterPro" id="IPR040079">
    <property type="entry name" value="Glutathione_S-Trfase"/>
</dbReference>